<dbReference type="OrthoDB" id="2449549at2759"/>
<accession>A0A9N9IK27</accession>
<protein>
    <submittedName>
        <fullName evidence="2">23011_t:CDS:1</fullName>
    </submittedName>
</protein>
<dbReference type="AlphaFoldDB" id="A0A9N9IK27"/>
<reference evidence="2" key="1">
    <citation type="submission" date="2021-06" db="EMBL/GenBank/DDBJ databases">
        <authorList>
            <person name="Kallberg Y."/>
            <person name="Tangrot J."/>
            <person name="Rosling A."/>
        </authorList>
    </citation>
    <scope>NUCLEOTIDE SEQUENCE</scope>
    <source>
        <strain evidence="2">FL966</strain>
    </source>
</reference>
<evidence type="ECO:0000313" key="3">
    <source>
        <dbReference type="Proteomes" id="UP000789759"/>
    </source>
</evidence>
<sequence>MNVRNELNQLLQEEAYNHSRKPKPSRYPNNKTQVRLLSSLLAGPALAWFAPLFEKKSALLNDFNSFIREFKTTFGDSNKDCCGGNKFGKFGKRGVPTVVRDTLVITVSIQLLDKSMFFVNTLIDSDASACFLNYMLAHQYNLPTRRKKTLLSVEVIDGQEISSEAVIYETKPLMIRYQDHCEEITFNLIQTPHYQAILELIWLAHHNPNINWCEHILKFPDAVCILHI</sequence>
<evidence type="ECO:0000259" key="1">
    <source>
        <dbReference type="Pfam" id="PF16297"/>
    </source>
</evidence>
<gene>
    <name evidence="2" type="ORF">CPELLU_LOCUS14063</name>
</gene>
<dbReference type="InterPro" id="IPR021109">
    <property type="entry name" value="Peptidase_aspartic_dom_sf"/>
</dbReference>
<comment type="caution">
    <text evidence="2">The sequence shown here is derived from an EMBL/GenBank/DDBJ whole genome shotgun (WGS) entry which is preliminary data.</text>
</comment>
<dbReference type="Gene3D" id="2.40.70.10">
    <property type="entry name" value="Acid Proteases"/>
    <property type="match status" value="1"/>
</dbReference>
<dbReference type="InterPro" id="IPR032549">
    <property type="entry name" value="DUF4939"/>
</dbReference>
<evidence type="ECO:0000313" key="2">
    <source>
        <dbReference type="EMBL" id="CAG8740528.1"/>
    </source>
</evidence>
<proteinExistence type="predicted"/>
<organism evidence="2 3">
    <name type="scientific">Cetraspora pellucida</name>
    <dbReference type="NCBI Taxonomy" id="1433469"/>
    <lineage>
        <taxon>Eukaryota</taxon>
        <taxon>Fungi</taxon>
        <taxon>Fungi incertae sedis</taxon>
        <taxon>Mucoromycota</taxon>
        <taxon>Glomeromycotina</taxon>
        <taxon>Glomeromycetes</taxon>
        <taxon>Diversisporales</taxon>
        <taxon>Gigasporaceae</taxon>
        <taxon>Cetraspora</taxon>
    </lineage>
</organism>
<dbReference type="CDD" id="cd00303">
    <property type="entry name" value="retropepsin_like"/>
    <property type="match status" value="1"/>
</dbReference>
<dbReference type="Proteomes" id="UP000789759">
    <property type="component" value="Unassembled WGS sequence"/>
</dbReference>
<keyword evidence="3" id="KW-1185">Reference proteome</keyword>
<dbReference type="Pfam" id="PF16297">
    <property type="entry name" value="DUF4939"/>
    <property type="match status" value="1"/>
</dbReference>
<name>A0A9N9IK27_9GLOM</name>
<dbReference type="EMBL" id="CAJVQA010016006">
    <property type="protein sequence ID" value="CAG8740528.1"/>
    <property type="molecule type" value="Genomic_DNA"/>
</dbReference>
<feature type="domain" description="DUF4939" evidence="1">
    <location>
        <begin position="27"/>
        <end position="79"/>
    </location>
</feature>